<dbReference type="EC" id="4.4.1.8" evidence="3"/>
<comment type="similarity">
    <text evidence="1">Belongs to the short-chain dehydrogenases/reductases (SDR) family.</text>
</comment>
<proteinExistence type="inferred from homology"/>
<dbReference type="GO" id="GO:0032259">
    <property type="term" value="P:methylation"/>
    <property type="evidence" value="ECO:0007669"/>
    <property type="project" value="UniProtKB-KW"/>
</dbReference>
<dbReference type="eggNOG" id="COG1028">
    <property type="taxonomic scope" value="Bacteria"/>
</dbReference>
<dbReference type="InterPro" id="IPR002347">
    <property type="entry name" value="SDR_fam"/>
</dbReference>
<dbReference type="InterPro" id="IPR051122">
    <property type="entry name" value="SDR_DHRS6-like"/>
</dbReference>
<evidence type="ECO:0000313" key="4">
    <source>
        <dbReference type="Proteomes" id="UP000016762"/>
    </source>
</evidence>
<keyword evidence="3" id="KW-0808">Transferase</keyword>
<dbReference type="Pfam" id="PF13561">
    <property type="entry name" value="adh_short_C2"/>
    <property type="match status" value="1"/>
</dbReference>
<dbReference type="Gene3D" id="3.40.50.720">
    <property type="entry name" value="NAD(P)-binding Rossmann-like Domain"/>
    <property type="match status" value="1"/>
</dbReference>
<dbReference type="PRINTS" id="PR00080">
    <property type="entry name" value="SDRFAMILY"/>
</dbReference>
<dbReference type="PANTHER" id="PTHR43477">
    <property type="entry name" value="DIHYDROANTICAPSIN 7-DEHYDROGENASE"/>
    <property type="match status" value="1"/>
</dbReference>
<dbReference type="Proteomes" id="UP000016762">
    <property type="component" value="Unassembled WGS sequence"/>
</dbReference>
<dbReference type="GO" id="GO:0008168">
    <property type="term" value="F:methyltransferase activity"/>
    <property type="evidence" value="ECO:0007669"/>
    <property type="project" value="UniProtKB-KW"/>
</dbReference>
<dbReference type="FunFam" id="3.40.50.720:FF:000084">
    <property type="entry name" value="Short-chain dehydrogenase reductase"/>
    <property type="match status" value="1"/>
</dbReference>
<dbReference type="PATRIC" id="fig|1397666.3.peg.1418"/>
<dbReference type="PANTHER" id="PTHR43477:SF1">
    <property type="entry name" value="DIHYDROANTICAPSIN 7-DEHYDROGENASE"/>
    <property type="match status" value="1"/>
</dbReference>
<dbReference type="AlphaFoldDB" id="U2WSH9"/>
<dbReference type="PROSITE" id="PS00061">
    <property type="entry name" value="ADH_SHORT"/>
    <property type="match status" value="1"/>
</dbReference>
<evidence type="ECO:0000313" key="3">
    <source>
        <dbReference type="EMBL" id="ERL46525.1"/>
    </source>
</evidence>
<dbReference type="STRING" id="1397666.RS24_01528"/>
<dbReference type="CDD" id="cd05233">
    <property type="entry name" value="SDR_c"/>
    <property type="match status" value="1"/>
</dbReference>
<evidence type="ECO:0000256" key="1">
    <source>
        <dbReference type="ARBA" id="ARBA00006484"/>
    </source>
</evidence>
<dbReference type="InterPro" id="IPR020904">
    <property type="entry name" value="Sc_DH/Rdtase_CS"/>
</dbReference>
<reference evidence="3 4" key="1">
    <citation type="journal article" date="2014" name="FEMS Microbiol. Ecol.">
        <title>Genomic differentiation among two strains of the PS1 clade isolated from geographically separated marine habitats.</title>
        <authorList>
            <person name="Jimenez-Infante F."/>
            <person name="Ngugi D.K."/>
            <person name="Alam I."/>
            <person name="Rashid M."/>
            <person name="Baalawi W."/>
            <person name="Kamau A.A."/>
            <person name="Bajic V.B."/>
            <person name="Stingl U."/>
        </authorList>
    </citation>
    <scope>NUCLEOTIDE SEQUENCE [LARGE SCALE GENOMIC DNA]</scope>
    <source>
        <strain evidence="3 4">RS24</strain>
    </source>
</reference>
<sequence>MSDRQLLSGRKAIVTGGASGIGEAIVLAYAREGAQVLVVDLPDSAVSQNFTDVEGVTPLEQDITETDAPQNIVSAAIAAMGGFDVLVNNAGISWPDSVEGEGEELWEKTMAINVTSMFRITRAALPELKKSDTGRIINLGSIMSDMGGPNLFVYGTSKHAVAGMTKSMAVDLGQYGITVNYLQPGAVVTALSAPYFEDEDFRNYWIEKAPVGRLGQPEDVAHAAVFLAQKESQFISGLGLNVDGGAIVKF</sequence>
<dbReference type="OrthoDB" id="9804774at2"/>
<evidence type="ECO:0000256" key="2">
    <source>
        <dbReference type="ARBA" id="ARBA00023002"/>
    </source>
</evidence>
<dbReference type="SUPFAM" id="SSF51735">
    <property type="entry name" value="NAD(P)-binding Rossmann-fold domains"/>
    <property type="match status" value="1"/>
</dbReference>
<name>U2WSH9_9PROT</name>
<organism evidence="3 4">
    <name type="scientific">Candidatus Micropelagius thuwalensis</name>
    <dbReference type="NCBI Taxonomy" id="1397666"/>
    <lineage>
        <taxon>Bacteria</taxon>
        <taxon>Pseudomonadati</taxon>
        <taxon>Pseudomonadota</taxon>
        <taxon>Alphaproteobacteria</taxon>
        <taxon>PS1 clade</taxon>
        <taxon>Candidatus Micropelagius</taxon>
    </lineage>
</organism>
<protein>
    <submittedName>
        <fullName evidence="3">Ribosomal RNA small subunit methyltransferase G protein</fullName>
        <ecNumber evidence="3">4.4.1.8</ecNumber>
    </submittedName>
</protein>
<dbReference type="InterPro" id="IPR036291">
    <property type="entry name" value="NAD(P)-bd_dom_sf"/>
</dbReference>
<keyword evidence="2" id="KW-0560">Oxidoreductase</keyword>
<keyword evidence="3" id="KW-0456">Lyase</keyword>
<dbReference type="PRINTS" id="PR00081">
    <property type="entry name" value="GDHRDH"/>
</dbReference>
<dbReference type="GO" id="GO:0016829">
    <property type="term" value="F:lyase activity"/>
    <property type="evidence" value="ECO:0007669"/>
    <property type="project" value="UniProtKB-KW"/>
</dbReference>
<accession>U2WSH9</accession>
<comment type="caution">
    <text evidence="3">The sequence shown here is derived from an EMBL/GenBank/DDBJ whole genome shotgun (WGS) entry which is preliminary data.</text>
</comment>
<dbReference type="EMBL" id="AWXE01000004">
    <property type="protein sequence ID" value="ERL46525.1"/>
    <property type="molecule type" value="Genomic_DNA"/>
</dbReference>
<keyword evidence="3" id="KW-0489">Methyltransferase</keyword>
<dbReference type="GO" id="GO:0016491">
    <property type="term" value="F:oxidoreductase activity"/>
    <property type="evidence" value="ECO:0007669"/>
    <property type="project" value="UniProtKB-KW"/>
</dbReference>
<dbReference type="RefSeq" id="WP_021777503.1">
    <property type="nucleotide sequence ID" value="NZ_AWXE01000004.1"/>
</dbReference>
<gene>
    <name evidence="3" type="primary">rsmG</name>
    <name evidence="3" type="ORF">RS24_01528</name>
</gene>
<keyword evidence="4" id="KW-1185">Reference proteome</keyword>